<dbReference type="EMBL" id="CM017659">
    <property type="protein sequence ID" value="TYI55966.1"/>
    <property type="molecule type" value="Genomic_DNA"/>
</dbReference>
<keyword evidence="11" id="KW-0418">Kinase</keyword>
<keyword evidence="8" id="KW-0732">Signal</keyword>
<evidence type="ECO:0000256" key="4">
    <source>
        <dbReference type="ARBA" id="ARBA00022475"/>
    </source>
</evidence>
<evidence type="ECO:0000256" key="5">
    <source>
        <dbReference type="ARBA" id="ARBA00022527"/>
    </source>
</evidence>
<dbReference type="PROSITE" id="PS00108">
    <property type="entry name" value="PROTEIN_KINASE_ST"/>
    <property type="match status" value="1"/>
</dbReference>
<feature type="domain" description="Protein kinase" evidence="17">
    <location>
        <begin position="361"/>
        <end position="638"/>
    </location>
</feature>
<organism evidence="18 19">
    <name type="scientific">Gossypium mustelinum</name>
    <name type="common">Cotton</name>
    <name type="synonym">Gossypium caicoense</name>
    <dbReference type="NCBI Taxonomy" id="34275"/>
    <lineage>
        <taxon>Eukaryota</taxon>
        <taxon>Viridiplantae</taxon>
        <taxon>Streptophyta</taxon>
        <taxon>Embryophyta</taxon>
        <taxon>Tracheophyta</taxon>
        <taxon>Spermatophyta</taxon>
        <taxon>Magnoliopsida</taxon>
        <taxon>eudicotyledons</taxon>
        <taxon>Gunneridae</taxon>
        <taxon>Pentapetalae</taxon>
        <taxon>rosids</taxon>
        <taxon>malvids</taxon>
        <taxon>Malvales</taxon>
        <taxon>Malvaceae</taxon>
        <taxon>Malvoideae</taxon>
        <taxon>Gossypium</taxon>
    </lineage>
</organism>
<reference evidence="18 19" key="1">
    <citation type="submission" date="2019-07" db="EMBL/GenBank/DDBJ databases">
        <title>WGS assembly of Gossypium mustelinum.</title>
        <authorList>
            <person name="Chen Z.J."/>
            <person name="Sreedasyam A."/>
            <person name="Ando A."/>
            <person name="Song Q."/>
            <person name="De L."/>
            <person name="Hulse-Kemp A."/>
            <person name="Ding M."/>
            <person name="Ye W."/>
            <person name="Kirkbride R."/>
            <person name="Jenkins J."/>
            <person name="Plott C."/>
            <person name="Lovell J."/>
            <person name="Lin Y.-M."/>
            <person name="Vaughn R."/>
            <person name="Liu B."/>
            <person name="Li W."/>
            <person name="Simpson S."/>
            <person name="Scheffler B."/>
            <person name="Saski C."/>
            <person name="Grover C."/>
            <person name="Hu G."/>
            <person name="Conover J."/>
            <person name="Carlson J."/>
            <person name="Shu S."/>
            <person name="Boston L."/>
            <person name="Williams M."/>
            <person name="Peterson D."/>
            <person name="Mcgee K."/>
            <person name="Jones D."/>
            <person name="Wendel J."/>
            <person name="Stelly D."/>
            <person name="Grimwood J."/>
            <person name="Schmutz J."/>
        </authorList>
    </citation>
    <scope>NUCLEOTIDE SEQUENCE [LARGE SCALE GENOMIC DNA]</scope>
    <source>
        <strain evidence="18">1408120.09</strain>
    </source>
</reference>
<keyword evidence="5" id="KW-0723">Serine/threonine-protein kinase</keyword>
<dbReference type="GO" id="GO:0005524">
    <property type="term" value="F:ATP binding"/>
    <property type="evidence" value="ECO:0007669"/>
    <property type="project" value="UniProtKB-KW"/>
</dbReference>
<dbReference type="GO" id="GO:0030246">
    <property type="term" value="F:carbohydrate binding"/>
    <property type="evidence" value="ECO:0007669"/>
    <property type="project" value="UniProtKB-KW"/>
</dbReference>
<comment type="subcellular location">
    <subcellularLocation>
        <location evidence="1">Cell membrane</location>
        <topology evidence="1">Single-pass type I membrane protein</topology>
    </subcellularLocation>
</comment>
<dbReference type="FunFam" id="3.30.200.20:FF:000039">
    <property type="entry name" value="receptor-like protein kinase FERONIA"/>
    <property type="match status" value="2"/>
</dbReference>
<keyword evidence="6" id="KW-0808">Transferase</keyword>
<accession>A0A5D2SUD1</accession>
<evidence type="ECO:0000256" key="3">
    <source>
        <dbReference type="ARBA" id="ARBA00010217"/>
    </source>
</evidence>
<evidence type="ECO:0000256" key="2">
    <source>
        <dbReference type="ARBA" id="ARBA00008536"/>
    </source>
</evidence>
<keyword evidence="16" id="KW-0325">Glycoprotein</keyword>
<dbReference type="InterPro" id="IPR008271">
    <property type="entry name" value="Ser/Thr_kinase_AS"/>
</dbReference>
<dbReference type="Pfam" id="PF07714">
    <property type="entry name" value="PK_Tyr_Ser-Thr"/>
    <property type="match status" value="2"/>
</dbReference>
<dbReference type="PROSITE" id="PS50011">
    <property type="entry name" value="PROTEIN_KINASE_DOM"/>
    <property type="match status" value="2"/>
</dbReference>
<dbReference type="InterPro" id="IPR011009">
    <property type="entry name" value="Kinase-like_dom_sf"/>
</dbReference>
<evidence type="ECO:0000313" key="19">
    <source>
        <dbReference type="Proteomes" id="UP000323597"/>
    </source>
</evidence>
<evidence type="ECO:0000256" key="12">
    <source>
        <dbReference type="ARBA" id="ARBA00022840"/>
    </source>
</evidence>
<dbReference type="Proteomes" id="UP000323597">
    <property type="component" value="Chromosome D11"/>
</dbReference>
<keyword evidence="4" id="KW-1003">Cell membrane</keyword>
<dbReference type="AlphaFoldDB" id="A0A5D2SUD1"/>
<keyword evidence="15" id="KW-0675">Receptor</keyword>
<dbReference type="InterPro" id="IPR001245">
    <property type="entry name" value="Ser-Thr/Tyr_kinase_cat_dom"/>
</dbReference>
<dbReference type="GO" id="GO:0004674">
    <property type="term" value="F:protein serine/threonine kinase activity"/>
    <property type="evidence" value="ECO:0007669"/>
    <property type="project" value="UniProtKB-KW"/>
</dbReference>
<evidence type="ECO:0000256" key="7">
    <source>
        <dbReference type="ARBA" id="ARBA00022692"/>
    </source>
</evidence>
<evidence type="ECO:0000256" key="14">
    <source>
        <dbReference type="ARBA" id="ARBA00023136"/>
    </source>
</evidence>
<keyword evidence="7" id="KW-0812">Transmembrane</keyword>
<dbReference type="GO" id="GO:0009506">
    <property type="term" value="C:plasmodesma"/>
    <property type="evidence" value="ECO:0007669"/>
    <property type="project" value="TreeGrafter"/>
</dbReference>
<proteinExistence type="inferred from homology"/>
<gene>
    <name evidence="18" type="ORF">E1A91_D11G177100v1</name>
</gene>
<keyword evidence="10" id="KW-0547">Nucleotide-binding</keyword>
<evidence type="ECO:0000256" key="6">
    <source>
        <dbReference type="ARBA" id="ARBA00022679"/>
    </source>
</evidence>
<dbReference type="FunFam" id="1.10.510.10:FF:000095">
    <property type="entry name" value="protein STRUBBELIG-RECEPTOR FAMILY 8"/>
    <property type="match status" value="1"/>
</dbReference>
<keyword evidence="12" id="KW-0067">ATP-binding</keyword>
<keyword evidence="14" id="KW-0472">Membrane</keyword>
<dbReference type="GO" id="GO:0002229">
    <property type="term" value="P:defense response to oomycetes"/>
    <property type="evidence" value="ECO:0007669"/>
    <property type="project" value="UniProtKB-ARBA"/>
</dbReference>
<comment type="similarity">
    <text evidence="3">In the C-terminal section; belongs to the protein kinase superfamily. Ser/Thr protein kinase family.</text>
</comment>
<keyword evidence="19" id="KW-1185">Reference proteome</keyword>
<dbReference type="PANTHER" id="PTHR27003:SF269">
    <property type="entry name" value="RECEPTOR-LIKE PROTEIN KINASE ANXUR2"/>
    <property type="match status" value="1"/>
</dbReference>
<name>A0A5D2SUD1_GOSMU</name>
<evidence type="ECO:0000256" key="8">
    <source>
        <dbReference type="ARBA" id="ARBA00022729"/>
    </source>
</evidence>
<keyword evidence="9" id="KW-0430">Lectin</keyword>
<sequence length="699" mass="78821">MKNPLGSLLSFLGLKKKSPRLELPEGFCCRFSLAQIKAATNNFHPLSIIGEGGLWTIYKGTLHDGTIVAVKRSRVSYRGEELKNEGQFLCQLRHPHLVSLIGFCVEGSEMVFVFEYMSRGSLADFLFGIGKDYVPLSWKHRLNICIDVARGLHYLHTGAKRAVIHRDIKSSNMLLDEEWCCKLADFGLSKLGPPSMSKALIRMDTRRMGPIAYMAPEYAMLGELTEKSDVYSFGIVLFEVLFGRRQYDSTLPKKKQYLFDWAMESLSQGTIYHAIDPYLKGRIAPECLNKYLEIASSCVHFMGNGRPAMGEVEIQIAIMLKINLVLVYKQCFNKIYQGSSILRPNMALPESCKIKAAINSFREDFLLGRGGFGDLYKGIIDDGTMAVTIERFGPFGLRGGREFRTEVQLLCQLRHPNLVSFIGFCDEEDEKLLVYEYISNGSLDKHLYGNRSNDPLSWKRRLTICSGAARGLHYLHSGAKHSIIHRNIRSRNILLDDEWNPKLSDLSLSKMSQAGSPTGSLNIKIPVTVVHMDPECYITGRITRKTDVYAFGIVLFEVLCGRKAIDLTLEGIKKSLTSWDSKCIENGTIYDIIDPYLKKKIAPQCFEKFVEIAYCCVCQTGKGRPEMGEVEMALEAALELQKIADSEKESVDHQGEYEYEELLPCLFVRNDIPDYGGNVVEQEFDSCSDDEDSTISDSF</sequence>
<dbReference type="FunFam" id="1.10.510.10:FF:000240">
    <property type="entry name" value="Lectin-domain containing receptor kinase A4.3"/>
    <property type="match status" value="1"/>
</dbReference>
<evidence type="ECO:0000256" key="13">
    <source>
        <dbReference type="ARBA" id="ARBA00022989"/>
    </source>
</evidence>
<dbReference type="GO" id="GO:0005886">
    <property type="term" value="C:plasma membrane"/>
    <property type="evidence" value="ECO:0007669"/>
    <property type="project" value="UniProtKB-SubCell"/>
</dbReference>
<evidence type="ECO:0000259" key="17">
    <source>
        <dbReference type="PROSITE" id="PS50011"/>
    </source>
</evidence>
<dbReference type="PANTHER" id="PTHR27003">
    <property type="entry name" value="OS07G0166700 PROTEIN"/>
    <property type="match status" value="1"/>
</dbReference>
<dbReference type="InterPro" id="IPR000719">
    <property type="entry name" value="Prot_kinase_dom"/>
</dbReference>
<comment type="similarity">
    <text evidence="2">In the N-terminal section; belongs to the leguminous lectin family.</text>
</comment>
<evidence type="ECO:0000256" key="10">
    <source>
        <dbReference type="ARBA" id="ARBA00022741"/>
    </source>
</evidence>
<evidence type="ECO:0000256" key="11">
    <source>
        <dbReference type="ARBA" id="ARBA00022777"/>
    </source>
</evidence>
<keyword evidence="13" id="KW-1133">Transmembrane helix</keyword>
<evidence type="ECO:0000256" key="1">
    <source>
        <dbReference type="ARBA" id="ARBA00004251"/>
    </source>
</evidence>
<evidence type="ECO:0000313" key="18">
    <source>
        <dbReference type="EMBL" id="TYI55966.1"/>
    </source>
</evidence>
<dbReference type="SUPFAM" id="SSF56112">
    <property type="entry name" value="Protein kinase-like (PK-like)"/>
    <property type="match status" value="2"/>
</dbReference>
<evidence type="ECO:0000256" key="15">
    <source>
        <dbReference type="ARBA" id="ARBA00023170"/>
    </source>
</evidence>
<evidence type="ECO:0000256" key="16">
    <source>
        <dbReference type="ARBA" id="ARBA00023180"/>
    </source>
</evidence>
<evidence type="ECO:0000256" key="9">
    <source>
        <dbReference type="ARBA" id="ARBA00022734"/>
    </source>
</evidence>
<dbReference type="Gene3D" id="3.30.200.20">
    <property type="entry name" value="Phosphorylase Kinase, domain 1"/>
    <property type="match status" value="2"/>
</dbReference>
<feature type="domain" description="Protein kinase" evidence="17">
    <location>
        <begin position="43"/>
        <end position="318"/>
    </location>
</feature>
<dbReference type="SMART" id="SM00220">
    <property type="entry name" value="S_TKc"/>
    <property type="match status" value="2"/>
</dbReference>
<dbReference type="Gene3D" id="1.10.510.10">
    <property type="entry name" value="Transferase(Phosphotransferase) domain 1"/>
    <property type="match status" value="2"/>
</dbReference>
<dbReference type="InterPro" id="IPR045272">
    <property type="entry name" value="ANXUR1/2-like"/>
</dbReference>
<protein>
    <recommendedName>
        <fullName evidence="17">Protein kinase domain-containing protein</fullName>
    </recommendedName>
</protein>
<dbReference type="GO" id="GO:0004714">
    <property type="term" value="F:transmembrane receptor protein tyrosine kinase activity"/>
    <property type="evidence" value="ECO:0007669"/>
    <property type="project" value="InterPro"/>
</dbReference>